<comment type="caution">
    <text evidence="2">The sequence shown here is derived from an EMBL/GenBank/DDBJ whole genome shotgun (WGS) entry which is preliminary data.</text>
</comment>
<evidence type="ECO:0000313" key="3">
    <source>
        <dbReference type="Proteomes" id="UP001159363"/>
    </source>
</evidence>
<dbReference type="PANTHER" id="PTHR10773">
    <property type="entry name" value="DNA-DIRECTED RNA POLYMERASES I, II, AND III SUBUNIT RPABC2"/>
    <property type="match status" value="1"/>
</dbReference>
<organism evidence="2 3">
    <name type="scientific">Dryococelus australis</name>
    <dbReference type="NCBI Taxonomy" id="614101"/>
    <lineage>
        <taxon>Eukaryota</taxon>
        <taxon>Metazoa</taxon>
        <taxon>Ecdysozoa</taxon>
        <taxon>Arthropoda</taxon>
        <taxon>Hexapoda</taxon>
        <taxon>Insecta</taxon>
        <taxon>Pterygota</taxon>
        <taxon>Neoptera</taxon>
        <taxon>Polyneoptera</taxon>
        <taxon>Phasmatodea</taxon>
        <taxon>Verophasmatodea</taxon>
        <taxon>Anareolatae</taxon>
        <taxon>Phasmatidae</taxon>
        <taxon>Eurycanthinae</taxon>
        <taxon>Dryococelus</taxon>
    </lineage>
</organism>
<name>A0ABQ9G9P3_9NEOP</name>
<dbReference type="Proteomes" id="UP001159363">
    <property type="component" value="Chromosome 14"/>
</dbReference>
<dbReference type="PANTHER" id="PTHR10773:SF19">
    <property type="match status" value="1"/>
</dbReference>
<proteinExistence type="predicted"/>
<protein>
    <submittedName>
        <fullName evidence="2">Uncharacterized protein</fullName>
    </submittedName>
</protein>
<accession>A0ABQ9G9P3</accession>
<evidence type="ECO:0000256" key="1">
    <source>
        <dbReference type="SAM" id="MobiDB-lite"/>
    </source>
</evidence>
<dbReference type="EMBL" id="JARBHB010000015">
    <property type="protein sequence ID" value="KAJ8868197.1"/>
    <property type="molecule type" value="Genomic_DNA"/>
</dbReference>
<sequence length="190" mass="21730">MLRVKGKEYINSKGAVVHAKEFKGFSCNKVSLEDKQKFHELCYNSEYWEKQTVLIVGAVKCRNVERRRSGNKDKSKKQASRTSYMLPSDGDMKVCKNMFPGTLQIDSARIHRALLKVKSSTTSDLTGKCVPHGKSSSVTIELNHTHIKSFPTTTSHYTRSQTNIKQLGFNLNLSLMYRLFVEDMKEKYLI</sequence>
<evidence type="ECO:0000313" key="2">
    <source>
        <dbReference type="EMBL" id="KAJ8868197.1"/>
    </source>
</evidence>
<reference evidence="2 3" key="1">
    <citation type="submission" date="2023-02" db="EMBL/GenBank/DDBJ databases">
        <title>LHISI_Scaffold_Assembly.</title>
        <authorList>
            <person name="Stuart O.P."/>
            <person name="Cleave R."/>
            <person name="Magrath M.J.L."/>
            <person name="Mikheyev A.S."/>
        </authorList>
    </citation>
    <scope>NUCLEOTIDE SEQUENCE [LARGE SCALE GENOMIC DNA]</scope>
    <source>
        <strain evidence="2">Daus_M_001</strain>
        <tissue evidence="2">Leg muscle</tissue>
    </source>
</reference>
<gene>
    <name evidence="2" type="ORF">PR048_032006</name>
</gene>
<feature type="region of interest" description="Disordered" evidence="1">
    <location>
        <begin position="66"/>
        <end position="87"/>
    </location>
</feature>
<keyword evidence="3" id="KW-1185">Reference proteome</keyword>